<evidence type="ECO:0000313" key="2">
    <source>
        <dbReference type="Proteomes" id="UP001241377"/>
    </source>
</evidence>
<reference evidence="1" key="1">
    <citation type="submission" date="2023-04" db="EMBL/GenBank/DDBJ databases">
        <title>Draft Genome sequencing of Naganishia species isolated from polar environments using Oxford Nanopore Technology.</title>
        <authorList>
            <person name="Leo P."/>
            <person name="Venkateswaran K."/>
        </authorList>
    </citation>
    <scope>NUCLEOTIDE SEQUENCE</scope>
    <source>
        <strain evidence="1">MNA-CCFEE 5261</strain>
    </source>
</reference>
<sequence>MADIYSVSQSELDVSLLESRKYTNFTSFTPLLATLFLLGNVERDTNNSIVIVLGESHSRASQLDQLDTSDKVLLLQFFFKHLNVIVISAKDLANESLVREVNVCVRRINDLIRERISRVEIWTGTGPQSIEDISVSLPELHTDICEIVSTMSSVLNESCKHSPVSLKKLKTFHQLIVQEVNFFTLLSPGNTRPQLEQLCNTVGYWAFPAHELSNNDLVYCAYLILSYSLKHINPVPPELQIPSPNELLGIVFMVRDSYNSGNPFHNFRHAVDVLQACFHYVLRLGYLPKFEQFSEEPLKHCDFESLKNLKKTEHGDDSVVDLTPTDNFHKSSSTTTSLTVASTTTATIELKGGTTTSKNTKVLSSSVTLTPLQTLGLLVAALGHDVGHPGVTNAFLVKYDATPSLIYNEHSVLELFHASVFVNKILAVSWPSLLTMKCTEEMTIKNLIISSILATDMAEHFEYIDKLTSLKVASDGCESISSHKVRLVSSLLIKCADISNVTRPLRVSSQWAVVLKREFDEVFMLEEKITKGSKNHSVEYEKVPSDLEKLLEDYPTIHKGQLFFIKTFAEKLFDNIAELLPDLRYTCDIIQENKDYWLHRDKQVI</sequence>
<accession>A0ACC2VC51</accession>
<dbReference type="Proteomes" id="UP001241377">
    <property type="component" value="Unassembled WGS sequence"/>
</dbReference>
<protein>
    <submittedName>
        <fullName evidence="1">Uncharacterized protein</fullName>
    </submittedName>
</protein>
<evidence type="ECO:0000313" key="1">
    <source>
        <dbReference type="EMBL" id="KAJ9096665.1"/>
    </source>
</evidence>
<keyword evidence="2" id="KW-1185">Reference proteome</keyword>
<gene>
    <name evidence="1" type="ORF">QFC19_007048</name>
</gene>
<name>A0ACC2VC51_9TREE</name>
<proteinExistence type="predicted"/>
<dbReference type="EMBL" id="JASBWR010000091">
    <property type="protein sequence ID" value="KAJ9096665.1"/>
    <property type="molecule type" value="Genomic_DNA"/>
</dbReference>
<organism evidence="1 2">
    <name type="scientific">Naganishia cerealis</name>
    <dbReference type="NCBI Taxonomy" id="610337"/>
    <lineage>
        <taxon>Eukaryota</taxon>
        <taxon>Fungi</taxon>
        <taxon>Dikarya</taxon>
        <taxon>Basidiomycota</taxon>
        <taxon>Agaricomycotina</taxon>
        <taxon>Tremellomycetes</taxon>
        <taxon>Filobasidiales</taxon>
        <taxon>Filobasidiaceae</taxon>
        <taxon>Naganishia</taxon>
    </lineage>
</organism>
<comment type="caution">
    <text evidence="1">The sequence shown here is derived from an EMBL/GenBank/DDBJ whole genome shotgun (WGS) entry which is preliminary data.</text>
</comment>